<comment type="function">
    <text evidence="6 8">Together with its co-chaperonin GroES, plays an essential role in assisting protein folding. The GroEL-GroES system forms a nano-cage that allows encapsulation of the non-native substrate proteins and provides a physical environment optimized to promote and accelerate protein folding.</text>
</comment>
<dbReference type="FunFam" id="3.50.7.10:FF:000001">
    <property type="entry name" value="60 kDa chaperonin"/>
    <property type="match status" value="1"/>
</dbReference>
<dbReference type="AlphaFoldDB" id="A0A4P6ZUU3"/>
<name>A0A4P6ZUU3_9BACL</name>
<dbReference type="SUPFAM" id="SSF54849">
    <property type="entry name" value="GroEL-intermediate domain like"/>
    <property type="match status" value="1"/>
</dbReference>
<dbReference type="HAMAP" id="MF_00600">
    <property type="entry name" value="CH60"/>
    <property type="match status" value="1"/>
</dbReference>
<dbReference type="Gene3D" id="1.10.560.10">
    <property type="entry name" value="GroEL-like equatorial domain"/>
    <property type="match status" value="1"/>
</dbReference>
<dbReference type="GO" id="GO:0042026">
    <property type="term" value="P:protein refolding"/>
    <property type="evidence" value="ECO:0007669"/>
    <property type="project" value="UniProtKB-UniRule"/>
</dbReference>
<feature type="binding site" evidence="6">
    <location>
        <begin position="86"/>
        <end position="90"/>
    </location>
    <ligand>
        <name>ATP</name>
        <dbReference type="ChEBI" id="CHEBI:30616"/>
    </ligand>
</feature>
<evidence type="ECO:0000313" key="9">
    <source>
        <dbReference type="EMBL" id="QBP39874.1"/>
    </source>
</evidence>
<proteinExistence type="inferred from homology"/>
<dbReference type="InterPro" id="IPR002423">
    <property type="entry name" value="Cpn60/GroEL/TCP-1"/>
</dbReference>
<keyword evidence="4 6" id="KW-0143">Chaperone</keyword>
<dbReference type="SUPFAM" id="SSF48592">
    <property type="entry name" value="GroEL equatorial domain-like"/>
    <property type="match status" value="1"/>
</dbReference>
<reference evidence="9 10" key="1">
    <citation type="submission" date="2019-03" db="EMBL/GenBank/DDBJ databases">
        <title>Complete genome sequence of Paenisporosarcina antarctica CGMCC 1.6503T.</title>
        <authorList>
            <person name="Rong J.-C."/>
            <person name="Chi N.-Y."/>
            <person name="Zhang Q.-F."/>
        </authorList>
    </citation>
    <scope>NUCLEOTIDE SEQUENCE [LARGE SCALE GENOMIC DNA]</scope>
    <source>
        <strain evidence="9 10">CGMCC 1.6503</strain>
    </source>
</reference>
<evidence type="ECO:0000256" key="4">
    <source>
        <dbReference type="ARBA" id="ARBA00023186"/>
    </source>
</evidence>
<accession>A0A4P6ZUU3</accession>
<organism evidence="9 10">
    <name type="scientific">Paenisporosarcina antarctica</name>
    <dbReference type="NCBI Taxonomy" id="417367"/>
    <lineage>
        <taxon>Bacteria</taxon>
        <taxon>Bacillati</taxon>
        <taxon>Bacillota</taxon>
        <taxon>Bacilli</taxon>
        <taxon>Bacillales</taxon>
        <taxon>Caryophanaceae</taxon>
        <taxon>Paenisporosarcina</taxon>
    </lineage>
</organism>
<dbReference type="NCBIfam" id="NF009489">
    <property type="entry name" value="PRK12851.1"/>
    <property type="match status" value="1"/>
</dbReference>
<dbReference type="EMBL" id="CP038015">
    <property type="protein sequence ID" value="QBP39874.1"/>
    <property type="molecule type" value="Genomic_DNA"/>
</dbReference>
<keyword evidence="6" id="KW-0963">Cytoplasm</keyword>
<dbReference type="InterPro" id="IPR001844">
    <property type="entry name" value="Cpn60/GroEL"/>
</dbReference>
<dbReference type="Pfam" id="PF00118">
    <property type="entry name" value="Cpn60_TCP1"/>
    <property type="match status" value="1"/>
</dbReference>
<dbReference type="InterPro" id="IPR027409">
    <property type="entry name" value="GroEL-like_apical_dom_sf"/>
</dbReference>
<dbReference type="InterPro" id="IPR027413">
    <property type="entry name" value="GROEL-like_equatorial_sf"/>
</dbReference>
<dbReference type="PRINTS" id="PR00298">
    <property type="entry name" value="CHAPERONIN60"/>
</dbReference>
<dbReference type="CDD" id="cd03344">
    <property type="entry name" value="GroEL"/>
    <property type="match status" value="1"/>
</dbReference>
<evidence type="ECO:0000256" key="7">
    <source>
        <dbReference type="RuleBase" id="RU000418"/>
    </source>
</evidence>
<feature type="binding site" evidence="6">
    <location>
        <begin position="29"/>
        <end position="32"/>
    </location>
    <ligand>
        <name>ATP</name>
        <dbReference type="ChEBI" id="CHEBI:30616"/>
    </ligand>
</feature>
<dbReference type="NCBIfam" id="NF000592">
    <property type="entry name" value="PRK00013.1"/>
    <property type="match status" value="1"/>
</dbReference>
<dbReference type="GO" id="GO:0140662">
    <property type="term" value="F:ATP-dependent protein folding chaperone"/>
    <property type="evidence" value="ECO:0007669"/>
    <property type="project" value="InterPro"/>
</dbReference>
<dbReference type="NCBIfam" id="NF009487">
    <property type="entry name" value="PRK12849.1"/>
    <property type="match status" value="1"/>
</dbReference>
<keyword evidence="2 6" id="KW-0547">Nucleotide-binding</keyword>
<evidence type="ECO:0000256" key="8">
    <source>
        <dbReference type="RuleBase" id="RU000419"/>
    </source>
</evidence>
<comment type="subcellular location">
    <subcellularLocation>
        <location evidence="6">Cytoplasm</location>
    </subcellularLocation>
</comment>
<dbReference type="OrthoDB" id="9766614at2"/>
<comment type="caution">
    <text evidence="6">Lacks conserved residue(s) required for the propagation of feature annotation.</text>
</comment>
<evidence type="ECO:0000256" key="3">
    <source>
        <dbReference type="ARBA" id="ARBA00022840"/>
    </source>
</evidence>
<dbReference type="NCBIfam" id="TIGR02348">
    <property type="entry name" value="GroEL"/>
    <property type="match status" value="1"/>
</dbReference>
<dbReference type="GO" id="GO:0016853">
    <property type="term" value="F:isomerase activity"/>
    <property type="evidence" value="ECO:0007669"/>
    <property type="project" value="UniProtKB-KW"/>
</dbReference>
<feature type="binding site" evidence="6">
    <location>
        <position position="413"/>
    </location>
    <ligand>
        <name>ATP</name>
        <dbReference type="ChEBI" id="CHEBI:30616"/>
    </ligand>
</feature>
<dbReference type="GO" id="GO:0005524">
    <property type="term" value="F:ATP binding"/>
    <property type="evidence" value="ECO:0007669"/>
    <property type="project" value="UniProtKB-UniRule"/>
</dbReference>
<comment type="subunit">
    <text evidence="6 8">Forms a cylinder of 14 subunits composed of two heptameric rings stacked back-to-back. Interacts with the co-chaperonin GroES.</text>
</comment>
<dbReference type="InterPro" id="IPR027410">
    <property type="entry name" value="TCP-1-like_intermed_sf"/>
</dbReference>
<dbReference type="Gene3D" id="3.50.7.10">
    <property type="entry name" value="GroEL"/>
    <property type="match status" value="1"/>
</dbReference>
<evidence type="ECO:0000313" key="10">
    <source>
        <dbReference type="Proteomes" id="UP000294292"/>
    </source>
</evidence>
<comment type="similarity">
    <text evidence="1 6 7">Belongs to the chaperonin (HSP60) family.</text>
</comment>
<dbReference type="GO" id="GO:0005737">
    <property type="term" value="C:cytoplasm"/>
    <property type="evidence" value="ECO:0007669"/>
    <property type="project" value="UniProtKB-SubCell"/>
</dbReference>
<evidence type="ECO:0000256" key="2">
    <source>
        <dbReference type="ARBA" id="ARBA00022741"/>
    </source>
</evidence>
<sequence>MPKLYKLNEEARISLEKGIEKLATIVKSTLGPKGRNVIIDRPFNTPMVSNDGVFIAQEIELDDPFENMGAMLVKEVAKNTNEIAGDGTTTAIVLAQSMVRQGNRFVREGANPIILKIGIEKAVRLVVDALKESALPLTDHKSIAQVASISSKDKEIGEMIADAMDRVGTDGIIHVEESNLPSTILEVVKGMRFDRGYISHNMVTNFEKMETLLEDPYILITDQKINSIHKILPLMEQLIETGKPLFIIAEDVGPEVLGTLMVNQHKGNLQTVAVRAPEFGYNRNLMLEDIAVMTGGQVISESMGRSIENTTIEDLGRARQVVVNKDQTAIIEGFGKTNEIQGRKDQIRQHIEDTAQEWEKEKLQERLSRLSGGVAVILAGGITSVERREKLLRIEDALNATLAAVEEGIVVGGGTALLKVLTQVEEKVANLDGDTYLGTQIVLNSLSSPLLTIANNCGVDGQEVVEKVISQPNGYGFNALSGEYVDLISAGIIDPVKVTCSALQNAASIAALIITTDSLITEKAELALDPTEGPSEGAGAELLV</sequence>
<feature type="binding site" evidence="6">
    <location>
        <begin position="478"/>
        <end position="480"/>
    </location>
    <ligand>
        <name>ATP</name>
        <dbReference type="ChEBI" id="CHEBI:30616"/>
    </ligand>
</feature>
<dbReference type="PANTHER" id="PTHR45633">
    <property type="entry name" value="60 KDA HEAT SHOCK PROTEIN, MITOCHONDRIAL"/>
    <property type="match status" value="1"/>
</dbReference>
<keyword evidence="3 6" id="KW-0067">ATP-binding</keyword>
<evidence type="ECO:0000256" key="1">
    <source>
        <dbReference type="ARBA" id="ARBA00006607"/>
    </source>
</evidence>
<dbReference type="RefSeq" id="WP_134208280.1">
    <property type="nucleotide sequence ID" value="NZ_CP038015.1"/>
</dbReference>
<protein>
    <recommendedName>
        <fullName evidence="6">Chaperonin GroEL</fullName>
        <ecNumber evidence="6">5.6.1.7</ecNumber>
    </recommendedName>
    <alternativeName>
        <fullName evidence="6">60 kDa chaperonin</fullName>
    </alternativeName>
    <alternativeName>
        <fullName evidence="6">Chaperonin-60</fullName>
        <shortName evidence="6">Cpn60</shortName>
    </alternativeName>
</protein>
<dbReference type="SUPFAM" id="SSF52029">
    <property type="entry name" value="GroEL apical domain-like"/>
    <property type="match status" value="1"/>
</dbReference>
<dbReference type="Proteomes" id="UP000294292">
    <property type="component" value="Chromosome"/>
</dbReference>
<keyword evidence="5 6" id="KW-0413">Isomerase</keyword>
<keyword evidence="10" id="KW-1185">Reference proteome</keyword>
<dbReference type="InterPro" id="IPR018370">
    <property type="entry name" value="Chaperonin_Cpn60_CS"/>
</dbReference>
<evidence type="ECO:0000256" key="6">
    <source>
        <dbReference type="HAMAP-Rule" id="MF_00600"/>
    </source>
</evidence>
<feature type="binding site" evidence="6">
    <location>
        <position position="494"/>
    </location>
    <ligand>
        <name>ATP</name>
        <dbReference type="ChEBI" id="CHEBI:30616"/>
    </ligand>
</feature>
<gene>
    <name evidence="6 9" type="primary">groL</name>
    <name evidence="6" type="synonym">groEL</name>
    <name evidence="9" type="ORF">E2636_01310</name>
</gene>
<dbReference type="NCBIfam" id="NF009488">
    <property type="entry name" value="PRK12850.1"/>
    <property type="match status" value="1"/>
</dbReference>
<dbReference type="GO" id="GO:0051082">
    <property type="term" value="F:unfolded protein binding"/>
    <property type="evidence" value="ECO:0007669"/>
    <property type="project" value="UniProtKB-UniRule"/>
</dbReference>
<dbReference type="EC" id="5.6.1.7" evidence="6"/>
<dbReference type="KEGG" id="panc:E2636_01310"/>
<evidence type="ECO:0000256" key="5">
    <source>
        <dbReference type="ARBA" id="ARBA00023235"/>
    </source>
</evidence>
<dbReference type="PROSITE" id="PS00296">
    <property type="entry name" value="CHAPERONINS_CPN60"/>
    <property type="match status" value="1"/>
</dbReference>
<dbReference type="Gene3D" id="3.30.260.10">
    <property type="entry name" value="TCP-1-like chaperonin intermediate domain"/>
    <property type="match status" value="1"/>
</dbReference>